<sequence>MPKQVKARKMGGSVGTTLPREFVDRYHIKAGDLLTVIETSDGILITPFNPEFEKAMTVYERGARKFRNALRELASS</sequence>
<dbReference type="NCBIfam" id="TIGR02609">
    <property type="entry name" value="doc_partner"/>
    <property type="match status" value="1"/>
</dbReference>
<name>A0AAE4Z8F0_9BACT</name>
<dbReference type="InterPro" id="IPR013432">
    <property type="entry name" value="Doc_partner"/>
</dbReference>
<dbReference type="InterPro" id="IPR037914">
    <property type="entry name" value="SpoVT-AbrB_sf"/>
</dbReference>
<comment type="caution">
    <text evidence="2">The sequence shown here is derived from an EMBL/GenBank/DDBJ whole genome shotgun (WGS) entry which is preliminary data.</text>
</comment>
<organism evidence="2 3">
    <name type="scientific">Candidatus Kutchimonas denitrificans</name>
    <dbReference type="NCBI Taxonomy" id="3056748"/>
    <lineage>
        <taxon>Bacteria</taxon>
        <taxon>Pseudomonadati</taxon>
        <taxon>Gemmatimonadota</taxon>
        <taxon>Gemmatimonadia</taxon>
        <taxon>Candidatus Palauibacterales</taxon>
        <taxon>Candidatus Palauibacteraceae</taxon>
        <taxon>Candidatus Kutchimonas</taxon>
    </lineage>
</organism>
<dbReference type="AlphaFoldDB" id="A0AAE4Z8F0"/>
<gene>
    <name evidence="2" type="ORF">GWO12_05630</name>
</gene>
<evidence type="ECO:0000259" key="1">
    <source>
        <dbReference type="SMART" id="SM00966"/>
    </source>
</evidence>
<dbReference type="GO" id="GO:0003677">
    <property type="term" value="F:DNA binding"/>
    <property type="evidence" value="ECO:0007669"/>
    <property type="project" value="UniProtKB-KW"/>
</dbReference>
<dbReference type="Pfam" id="PF04014">
    <property type="entry name" value="MazE_antitoxin"/>
    <property type="match status" value="1"/>
</dbReference>
<protein>
    <submittedName>
        <fullName evidence="2">AbrB/MazE/SpoVT family DNA-binding domain-containing protein</fullName>
    </submittedName>
</protein>
<reference evidence="2 3" key="1">
    <citation type="submission" date="2020-01" db="EMBL/GenBank/DDBJ databases">
        <title>Genomes assembled from Gulf of Kutch pelagic sediment metagenomes.</title>
        <authorList>
            <person name="Chandrashekar M."/>
            <person name="Mahajan M.S."/>
            <person name="Dave K.J."/>
            <person name="Vatsa P."/>
            <person name="Nathani N.M."/>
        </authorList>
    </citation>
    <scope>NUCLEOTIDE SEQUENCE [LARGE SCALE GENOMIC DNA]</scope>
    <source>
        <strain evidence="2">KS3-K002</strain>
    </source>
</reference>
<feature type="domain" description="SpoVT-AbrB" evidence="1">
    <location>
        <begin position="8"/>
        <end position="53"/>
    </location>
</feature>
<dbReference type="SMART" id="SM00966">
    <property type="entry name" value="SpoVT_AbrB"/>
    <property type="match status" value="1"/>
</dbReference>
<proteinExistence type="predicted"/>
<dbReference type="Gene3D" id="2.10.260.10">
    <property type="match status" value="1"/>
</dbReference>
<dbReference type="InterPro" id="IPR007159">
    <property type="entry name" value="SpoVT-AbrB_dom"/>
</dbReference>
<keyword evidence="2" id="KW-0238">DNA-binding</keyword>
<evidence type="ECO:0000313" key="3">
    <source>
        <dbReference type="Proteomes" id="UP000702544"/>
    </source>
</evidence>
<dbReference type="Proteomes" id="UP000702544">
    <property type="component" value="Unassembled WGS sequence"/>
</dbReference>
<dbReference type="SUPFAM" id="SSF89447">
    <property type="entry name" value="AbrB/MazE/MraZ-like"/>
    <property type="match status" value="1"/>
</dbReference>
<evidence type="ECO:0000313" key="2">
    <source>
        <dbReference type="EMBL" id="NIR74577.1"/>
    </source>
</evidence>
<accession>A0AAE4Z8F0</accession>
<dbReference type="EMBL" id="JAACAK010000046">
    <property type="protein sequence ID" value="NIR74577.1"/>
    <property type="molecule type" value="Genomic_DNA"/>
</dbReference>